<evidence type="ECO:0000256" key="2">
    <source>
        <dbReference type="ARBA" id="ARBA00022737"/>
    </source>
</evidence>
<dbReference type="AlphaFoldDB" id="A0A1G7G6U3"/>
<evidence type="ECO:0000313" key="5">
    <source>
        <dbReference type="Proteomes" id="UP000198994"/>
    </source>
</evidence>
<name>A0A1G7G6U3_9RHOB</name>
<proteinExistence type="predicted"/>
<evidence type="ECO:0000259" key="3">
    <source>
        <dbReference type="PROSITE" id="PS50206"/>
    </source>
</evidence>
<organism evidence="4 5">
    <name type="scientific">Salipiger thiooxidans</name>
    <dbReference type="NCBI Taxonomy" id="282683"/>
    <lineage>
        <taxon>Bacteria</taxon>
        <taxon>Pseudomonadati</taxon>
        <taxon>Pseudomonadota</taxon>
        <taxon>Alphaproteobacteria</taxon>
        <taxon>Rhodobacterales</taxon>
        <taxon>Roseobacteraceae</taxon>
        <taxon>Salipiger</taxon>
    </lineage>
</organism>
<dbReference type="Gene3D" id="3.40.250.10">
    <property type="entry name" value="Rhodanese-like domain"/>
    <property type="match status" value="1"/>
</dbReference>
<dbReference type="EMBL" id="FNAV01000008">
    <property type="protein sequence ID" value="SDE83785.1"/>
    <property type="molecule type" value="Genomic_DNA"/>
</dbReference>
<dbReference type="InterPro" id="IPR036873">
    <property type="entry name" value="Rhodanese-like_dom_sf"/>
</dbReference>
<feature type="domain" description="Rhodanese" evidence="3">
    <location>
        <begin position="32"/>
        <end position="104"/>
    </location>
</feature>
<reference evidence="5" key="1">
    <citation type="submission" date="2016-10" db="EMBL/GenBank/DDBJ databases">
        <authorList>
            <person name="Varghese N."/>
            <person name="Submissions S."/>
        </authorList>
    </citation>
    <scope>NUCLEOTIDE SEQUENCE [LARGE SCALE GENOMIC DNA]</scope>
    <source>
        <strain evidence="5">DSM 10146</strain>
    </source>
</reference>
<dbReference type="Proteomes" id="UP000198994">
    <property type="component" value="Unassembled WGS sequence"/>
</dbReference>
<dbReference type="PROSITE" id="PS50206">
    <property type="entry name" value="RHODANESE_3"/>
    <property type="match status" value="1"/>
</dbReference>
<dbReference type="InterPro" id="IPR001763">
    <property type="entry name" value="Rhodanese-like_dom"/>
</dbReference>
<dbReference type="InterPro" id="IPR045078">
    <property type="entry name" value="TST/MPST-like"/>
</dbReference>
<dbReference type="PANTHER" id="PTHR11364">
    <property type="entry name" value="THIOSULFATE SULFERTANSFERASE"/>
    <property type="match status" value="1"/>
</dbReference>
<keyword evidence="1" id="KW-0808">Transferase</keyword>
<accession>A0A1G7G6U3</accession>
<gene>
    <name evidence="4" type="ORF">SAMN04488105_108164</name>
</gene>
<sequence>MTGPVVSADWLADHLAEVGVLGATYVLPPDPARSQAEFRDAHIPVARLFEIDEVADHDHPLPHMMPDPATFSQEMAALGIDGSKRAVVYDRSHNHFRAPHVWFTCRPSGLP</sequence>
<dbReference type="STRING" id="282683.SAMN04488105_108164"/>
<evidence type="ECO:0000256" key="1">
    <source>
        <dbReference type="ARBA" id="ARBA00022679"/>
    </source>
</evidence>
<keyword evidence="2" id="KW-0677">Repeat</keyword>
<dbReference type="GO" id="GO:0004792">
    <property type="term" value="F:thiosulfate-cyanide sulfurtransferase activity"/>
    <property type="evidence" value="ECO:0007669"/>
    <property type="project" value="TreeGrafter"/>
</dbReference>
<evidence type="ECO:0000313" key="4">
    <source>
        <dbReference type="EMBL" id="SDE83785.1"/>
    </source>
</evidence>
<dbReference type="CDD" id="cd01448">
    <property type="entry name" value="TST_Repeat_1"/>
    <property type="match status" value="1"/>
</dbReference>
<keyword evidence="5" id="KW-1185">Reference proteome</keyword>
<dbReference type="RefSeq" id="WP_089960046.1">
    <property type="nucleotide sequence ID" value="NZ_FNAV01000008.1"/>
</dbReference>
<dbReference type="SUPFAM" id="SSF52821">
    <property type="entry name" value="Rhodanese/Cell cycle control phosphatase"/>
    <property type="match status" value="1"/>
</dbReference>
<protein>
    <submittedName>
        <fullName evidence="4">Rhodanese-like domain-containing protein</fullName>
    </submittedName>
</protein>
<dbReference type="OrthoDB" id="9781034at2"/>
<dbReference type="PANTHER" id="PTHR11364:SF27">
    <property type="entry name" value="SULFURTRANSFERASE"/>
    <property type="match status" value="1"/>
</dbReference>